<dbReference type="GO" id="GO:0003755">
    <property type="term" value="F:peptidyl-prolyl cis-trans isomerase activity"/>
    <property type="evidence" value="ECO:0007669"/>
    <property type="project" value="UniProtKB-EC"/>
</dbReference>
<dbReference type="OMA" id="KIYANMS"/>
<sequence length="172" mass="20290">MQNQNQTIQEKIQMAQKYKEEGNIHFKNQDWKKALTCYHKVFLYINGLISKEDELAQYSQNQLINQEESNIIQQLKCQTYGNMAQVYIKQEKYEKGMEAAQNSLKICNNIKVLFRLAICNIELNNLEQAREQLLEVQKQDNQIDISSQLKQIQIKEAKQDRVMAQAMKKLFV</sequence>
<reference evidence="2" key="1">
    <citation type="submission" date="2021-01" db="EMBL/GenBank/DDBJ databases">
        <authorList>
            <consortium name="Genoscope - CEA"/>
            <person name="William W."/>
        </authorList>
    </citation>
    <scope>NUCLEOTIDE SEQUENCE</scope>
</reference>
<dbReference type="InterPro" id="IPR050754">
    <property type="entry name" value="FKBP4/5/8-like"/>
</dbReference>
<dbReference type="EMBL" id="CAJJDM010000110">
    <property type="protein sequence ID" value="CAD8098430.1"/>
    <property type="molecule type" value="Genomic_DNA"/>
</dbReference>
<dbReference type="Proteomes" id="UP000688137">
    <property type="component" value="Unassembled WGS sequence"/>
</dbReference>
<name>A0A8S1P5W9_PARPR</name>
<keyword evidence="3" id="KW-1185">Reference proteome</keyword>
<comment type="caution">
    <text evidence="2">The sequence shown here is derived from an EMBL/GenBank/DDBJ whole genome shotgun (WGS) entry which is preliminary data.</text>
</comment>
<dbReference type="SMART" id="SM00028">
    <property type="entry name" value="TPR"/>
    <property type="match status" value="3"/>
</dbReference>
<protein>
    <recommendedName>
        <fullName evidence="4">Tetratricopeptide repeat protein</fullName>
    </recommendedName>
</protein>
<dbReference type="PANTHER" id="PTHR46512:SF9">
    <property type="entry name" value="PEPTIDYLPROLYL ISOMERASE"/>
    <property type="match status" value="1"/>
</dbReference>
<organism evidence="2 3">
    <name type="scientific">Paramecium primaurelia</name>
    <dbReference type="NCBI Taxonomy" id="5886"/>
    <lineage>
        <taxon>Eukaryota</taxon>
        <taxon>Sar</taxon>
        <taxon>Alveolata</taxon>
        <taxon>Ciliophora</taxon>
        <taxon>Intramacronucleata</taxon>
        <taxon>Oligohymenophorea</taxon>
        <taxon>Peniculida</taxon>
        <taxon>Parameciidae</taxon>
        <taxon>Paramecium</taxon>
    </lineage>
</organism>
<evidence type="ECO:0008006" key="4">
    <source>
        <dbReference type="Google" id="ProtNLM"/>
    </source>
</evidence>
<dbReference type="AlphaFoldDB" id="A0A8S1P5W9"/>
<accession>A0A8S1P5W9</accession>
<dbReference type="PANTHER" id="PTHR46512">
    <property type="entry name" value="PEPTIDYLPROLYL ISOMERASE"/>
    <property type="match status" value="1"/>
</dbReference>
<comment type="catalytic activity">
    <reaction evidence="1">
        <text>[protein]-peptidylproline (omega=180) = [protein]-peptidylproline (omega=0)</text>
        <dbReference type="Rhea" id="RHEA:16237"/>
        <dbReference type="Rhea" id="RHEA-COMP:10747"/>
        <dbReference type="Rhea" id="RHEA-COMP:10748"/>
        <dbReference type="ChEBI" id="CHEBI:83833"/>
        <dbReference type="ChEBI" id="CHEBI:83834"/>
        <dbReference type="EC" id="5.2.1.8"/>
    </reaction>
</comment>
<evidence type="ECO:0000313" key="3">
    <source>
        <dbReference type="Proteomes" id="UP000688137"/>
    </source>
</evidence>
<dbReference type="InterPro" id="IPR019734">
    <property type="entry name" value="TPR_rpt"/>
</dbReference>
<gene>
    <name evidence="2" type="ORF">PPRIM_AZ9-3.1.T1070037</name>
</gene>
<evidence type="ECO:0000313" key="2">
    <source>
        <dbReference type="EMBL" id="CAD8098430.1"/>
    </source>
</evidence>
<proteinExistence type="predicted"/>
<evidence type="ECO:0000256" key="1">
    <source>
        <dbReference type="ARBA" id="ARBA00000971"/>
    </source>
</evidence>